<keyword evidence="3" id="KW-1185">Reference proteome</keyword>
<dbReference type="Proteomes" id="UP000235347">
    <property type="component" value="Unassembled WGS sequence"/>
</dbReference>
<dbReference type="AlphaFoldDB" id="A0A2N7VGF0"/>
<feature type="compositionally biased region" description="Polar residues" evidence="1">
    <location>
        <begin position="52"/>
        <end position="66"/>
    </location>
</feature>
<protein>
    <submittedName>
        <fullName evidence="2">Uncharacterized protein</fullName>
    </submittedName>
</protein>
<dbReference type="EMBL" id="PNYB01000037">
    <property type="protein sequence ID" value="PMS16225.1"/>
    <property type="molecule type" value="Genomic_DNA"/>
</dbReference>
<comment type="caution">
    <text evidence="2">The sequence shown here is derived from an EMBL/GenBank/DDBJ whole genome shotgun (WGS) entry which is preliminary data.</text>
</comment>
<proteinExistence type="predicted"/>
<reference evidence="2 3" key="1">
    <citation type="submission" date="2018-01" db="EMBL/GenBank/DDBJ databases">
        <title>Whole genome analyses suggest that Burkholderia sensu lato contains two further novel genera in the rhizoxinica-symbiotica group Mycetohabitans gen. nov., and Trinickia gen. nov.: implications for the evolution of diazotrophy and nodulation in the Burkholderiaceae.</title>
        <authorList>
            <person name="Estrada-de los Santos P."/>
            <person name="Palmer M."/>
            <person name="Chavez-Ramirez B."/>
            <person name="Beukes C."/>
            <person name="Steenkamp E.T."/>
            <person name="Hirsch A.M."/>
            <person name="Manyaka P."/>
            <person name="Maluk M."/>
            <person name="Lafos M."/>
            <person name="Crook M."/>
            <person name="Gross E."/>
            <person name="Simon M.F."/>
            <person name="Bueno dos Reis Junior F."/>
            <person name="Poole P.S."/>
            <person name="Venter S.N."/>
            <person name="James E.K."/>
        </authorList>
    </citation>
    <scope>NUCLEOTIDE SEQUENCE [LARGE SCALE GENOMIC DNA]</scope>
    <source>
        <strain evidence="2 3">GP25-8</strain>
    </source>
</reference>
<accession>A0A2N7VGF0</accession>
<name>A0A2N7VGF0_9BURK</name>
<sequence>MQVKFAYAASGMTRGGEASIGDATWVVAASICETATIVAVGSTLRSASCTAPLGRNNQNNEQAASRSNRHARLARPRRIAVSGAAASAILPTRNGRARPGAYRFGGTFSASVWPAAQAALEIGATILAGGVRARKVASSALDAQRRRAGWKAAFMPVIRRPDADFAQHGEACARTLAPVAAPLAFDAACVAPGAKMCADWFETSRTPEAMSAARASARRVPIAGGVDGGSREGAITLHDFKDGVRAVLDVVKV</sequence>
<evidence type="ECO:0000256" key="1">
    <source>
        <dbReference type="SAM" id="MobiDB-lite"/>
    </source>
</evidence>
<organism evidence="2 3">
    <name type="scientific">Trinickia soli</name>
    <dbReference type="NCBI Taxonomy" id="380675"/>
    <lineage>
        <taxon>Bacteria</taxon>
        <taxon>Pseudomonadati</taxon>
        <taxon>Pseudomonadota</taxon>
        <taxon>Betaproteobacteria</taxon>
        <taxon>Burkholderiales</taxon>
        <taxon>Burkholderiaceae</taxon>
        <taxon>Trinickia</taxon>
    </lineage>
</organism>
<feature type="region of interest" description="Disordered" evidence="1">
    <location>
        <begin position="52"/>
        <end position="72"/>
    </location>
</feature>
<evidence type="ECO:0000313" key="2">
    <source>
        <dbReference type="EMBL" id="PMS16225.1"/>
    </source>
</evidence>
<evidence type="ECO:0000313" key="3">
    <source>
        <dbReference type="Proteomes" id="UP000235347"/>
    </source>
</evidence>
<gene>
    <name evidence="2" type="ORF">C0Z19_26210</name>
</gene>